<comment type="similarity">
    <text evidence="1 4">Belongs to the glycerate kinase type-1 family.</text>
</comment>
<dbReference type="EMBL" id="MDSU01000011">
    <property type="protein sequence ID" value="OSS42606.1"/>
    <property type="molecule type" value="Genomic_DNA"/>
</dbReference>
<dbReference type="PIRSF" id="PIRSF006078">
    <property type="entry name" value="GlxK"/>
    <property type="match status" value="1"/>
</dbReference>
<dbReference type="EC" id="2.7.1.31" evidence="5"/>
<dbReference type="Gene3D" id="3.90.1510.10">
    <property type="entry name" value="Glycerate kinase, domain 2"/>
    <property type="match status" value="1"/>
</dbReference>
<dbReference type="AlphaFoldDB" id="A0A1X4XYJ3"/>
<dbReference type="PANTHER" id="PTHR21599">
    <property type="entry name" value="GLYCERATE KINASE"/>
    <property type="match status" value="1"/>
</dbReference>
<dbReference type="InterPro" id="IPR018197">
    <property type="entry name" value="Glycerate_kinase_RE-like"/>
</dbReference>
<keyword evidence="3 4" id="KW-0418">Kinase</keyword>
<dbReference type="Pfam" id="PF02595">
    <property type="entry name" value="Gly_kinase"/>
    <property type="match status" value="1"/>
</dbReference>
<dbReference type="GO" id="GO:0031388">
    <property type="term" value="P:organic acid phosphorylation"/>
    <property type="evidence" value="ECO:0007669"/>
    <property type="project" value="UniProtKB-UniRule"/>
</dbReference>
<dbReference type="Gene3D" id="3.40.50.10350">
    <property type="entry name" value="Glycerate kinase, domain 1"/>
    <property type="match status" value="1"/>
</dbReference>
<gene>
    <name evidence="5" type="ORF">DESAMIL20_490</name>
</gene>
<evidence type="ECO:0000256" key="3">
    <source>
        <dbReference type="ARBA" id="ARBA00022777"/>
    </source>
</evidence>
<dbReference type="Proteomes" id="UP000194141">
    <property type="component" value="Unassembled WGS sequence"/>
</dbReference>
<proteinExistence type="inferred from homology"/>
<reference evidence="5 6" key="1">
    <citation type="journal article" date="2017" name="Front. Microbiol.">
        <title>Genome Sequence of Desulfurella amilsii Strain TR1 and Comparative Genomics of Desulfurellaceae Family.</title>
        <authorList>
            <person name="Florentino A.P."/>
            <person name="Stams A.J."/>
            <person name="Sanchez-Andrea I."/>
        </authorList>
    </citation>
    <scope>NUCLEOTIDE SEQUENCE [LARGE SCALE GENOMIC DNA]</scope>
    <source>
        <strain evidence="5 6">TR1</strain>
    </source>
</reference>
<accession>A0A1X4XYJ3</accession>
<dbReference type="InterPro" id="IPR018193">
    <property type="entry name" value="Glyc_kinase_flavodox-like_fold"/>
</dbReference>
<dbReference type="RefSeq" id="WP_086033236.1">
    <property type="nucleotide sequence ID" value="NZ_MDSU01000011.1"/>
</dbReference>
<evidence type="ECO:0000313" key="6">
    <source>
        <dbReference type="Proteomes" id="UP000194141"/>
    </source>
</evidence>
<evidence type="ECO:0000256" key="2">
    <source>
        <dbReference type="ARBA" id="ARBA00022679"/>
    </source>
</evidence>
<keyword evidence="2 4" id="KW-0808">Transferase</keyword>
<keyword evidence="6" id="KW-1185">Reference proteome</keyword>
<evidence type="ECO:0000256" key="1">
    <source>
        <dbReference type="ARBA" id="ARBA00006284"/>
    </source>
</evidence>
<dbReference type="InterPro" id="IPR036129">
    <property type="entry name" value="Glycerate_kinase_sf"/>
</dbReference>
<dbReference type="InterPro" id="IPR004381">
    <property type="entry name" value="Glycerate_kinase"/>
</dbReference>
<dbReference type="STRING" id="1562698.DESAMIL20_490"/>
<evidence type="ECO:0000256" key="4">
    <source>
        <dbReference type="PIRNR" id="PIRNR006078"/>
    </source>
</evidence>
<evidence type="ECO:0000313" key="5">
    <source>
        <dbReference type="EMBL" id="OSS42606.1"/>
    </source>
</evidence>
<organism evidence="5 6">
    <name type="scientific">Desulfurella amilsii</name>
    <dbReference type="NCBI Taxonomy" id="1562698"/>
    <lineage>
        <taxon>Bacteria</taxon>
        <taxon>Pseudomonadati</taxon>
        <taxon>Campylobacterota</taxon>
        <taxon>Desulfurellia</taxon>
        <taxon>Desulfurellales</taxon>
        <taxon>Desulfurellaceae</taxon>
        <taxon>Desulfurella</taxon>
    </lineage>
</organism>
<dbReference type="GO" id="GO:0008887">
    <property type="term" value="F:glycerate kinase activity"/>
    <property type="evidence" value="ECO:0007669"/>
    <property type="project" value="UniProtKB-UniRule"/>
</dbReference>
<protein>
    <submittedName>
        <fullName evidence="5">Glycerate kinase</fullName>
        <ecNumber evidence="5">2.7.1.31</ecNumber>
    </submittedName>
</protein>
<dbReference type="NCBIfam" id="TIGR00045">
    <property type="entry name" value="glycerate kinase"/>
    <property type="match status" value="1"/>
</dbReference>
<comment type="caution">
    <text evidence="5">The sequence shown here is derived from an EMBL/GenBank/DDBJ whole genome shotgun (WGS) entry which is preliminary data.</text>
</comment>
<sequence length="376" mass="40168">MKILVSINAFKGAISTVLATDTTAQELLGFDFSVEKSYIADGGDGTVEVAATMGANLKYYDTYDPLMRPIKAPIAWFEKIAVIEMAKASGLALIKQEEKNPLKTTSFGTGVLIKKAIEEGAEEIILGIGGSATVDGGIGILEALNFKFLDAKGNPSWMGGESLQNIRTIVKSPINFPKITIASDVTNPLLGPNGASKVFGPQKGADPQMVEFLDDALAHFNDITKKYFNIDIADAQGAGAAGGIGGFASVYLNAQLKPGAELFMDLGNFNEKASESDVLITGEGALDKQTSCGKAPYRVAKRFKSINKNGLTIALSGSVLDRNTYEDAIDVALSIIHRPLSIKESIESTQSLLRLTTREVAKILLWSQAHNEFKVN</sequence>
<dbReference type="SUPFAM" id="SSF110738">
    <property type="entry name" value="Glycerate kinase I"/>
    <property type="match status" value="1"/>
</dbReference>
<dbReference type="PANTHER" id="PTHR21599:SF0">
    <property type="entry name" value="GLYCERATE KINASE"/>
    <property type="match status" value="1"/>
</dbReference>
<name>A0A1X4XYJ3_9BACT</name>
<dbReference type="OrthoDB" id="9774290at2"/>